<dbReference type="RefSeq" id="WP_226541018.1">
    <property type="nucleotide sequence ID" value="NZ_CP129013.1"/>
</dbReference>
<gene>
    <name evidence="2" type="ORF">LC087_17650</name>
</gene>
<keyword evidence="1" id="KW-0472">Membrane</keyword>
<feature type="transmembrane region" description="Helical" evidence="1">
    <location>
        <begin position="6"/>
        <end position="26"/>
    </location>
</feature>
<evidence type="ECO:0000256" key="1">
    <source>
        <dbReference type="SAM" id="Phobius"/>
    </source>
</evidence>
<dbReference type="EMBL" id="CP129013">
    <property type="protein sequence ID" value="WLR42497.1"/>
    <property type="molecule type" value="Genomic_DNA"/>
</dbReference>
<evidence type="ECO:0000313" key="2">
    <source>
        <dbReference type="EMBL" id="WLR42497.1"/>
    </source>
</evidence>
<name>A0ABY9JVK4_9BACI</name>
<evidence type="ECO:0008006" key="4">
    <source>
        <dbReference type="Google" id="ProtNLM"/>
    </source>
</evidence>
<keyword evidence="3" id="KW-1185">Reference proteome</keyword>
<dbReference type="Proteomes" id="UP001197974">
    <property type="component" value="Chromosome"/>
</dbReference>
<keyword evidence="1" id="KW-1133">Transmembrane helix</keyword>
<reference evidence="2 3" key="1">
    <citation type="submission" date="2023-06" db="EMBL/GenBank/DDBJ databases">
        <title>Five Gram-positive bacteria isolated from mangrove sediments in Shenzhen, Guangdong, China.</title>
        <authorList>
            <person name="Yu S."/>
            <person name="Zheng W."/>
            <person name="Huang Y."/>
        </authorList>
    </citation>
    <scope>NUCLEOTIDE SEQUENCE [LARGE SCALE GENOMIC DNA]</scope>
    <source>
        <strain evidence="2 3">SaN35-3</strain>
    </source>
</reference>
<proteinExistence type="predicted"/>
<protein>
    <recommendedName>
        <fullName evidence="4">YtzI protein</fullName>
    </recommendedName>
</protein>
<keyword evidence="1" id="KW-0812">Transmembrane</keyword>
<organism evidence="2 3">
    <name type="scientific">Bacillus carboniphilus</name>
    <dbReference type="NCBI Taxonomy" id="86663"/>
    <lineage>
        <taxon>Bacteria</taxon>
        <taxon>Bacillati</taxon>
        <taxon>Bacillota</taxon>
        <taxon>Bacilli</taxon>
        <taxon>Bacillales</taxon>
        <taxon>Bacillaceae</taxon>
        <taxon>Bacillus</taxon>
    </lineage>
</organism>
<sequence>MIGWWLTTIFSMLVLVGCVYSIIYVLKISMDVNDARSIDPLPKEASTDDNE</sequence>
<evidence type="ECO:0000313" key="3">
    <source>
        <dbReference type="Proteomes" id="UP001197974"/>
    </source>
</evidence>
<accession>A0ABY9JVK4</accession>